<evidence type="ECO:0000313" key="2">
    <source>
        <dbReference type="EMBL" id="KAE9389051.1"/>
    </source>
</evidence>
<feature type="compositionally biased region" description="Low complexity" evidence="1">
    <location>
        <begin position="406"/>
        <end position="415"/>
    </location>
</feature>
<evidence type="ECO:0000313" key="3">
    <source>
        <dbReference type="Proteomes" id="UP000799118"/>
    </source>
</evidence>
<sequence>MKLCELAGALFRHKDGEMGYQERHHMFMEARKHELYDIPKKDSSKKFPDISNTCYQSHSYAATELLVFRDDYQELVEEICDGKTKQGPNHLEGNVLKGLQDPDTLAELGAMALEGVTVSWPYMGLICSPPKGQKFVNALSPEMVKLYCNKIIPFCENFALHPKKVLDPSTPLNELTLDGEPLIDETIILTLCMLAPQLPNLNLMISAMFRGTANGWRLFTTEYSNDPDDSRCIASLLPELLALLGQIPMTNDSNEGILGSLCKYIEFNPSSNARTFSSLTRSKRNNLEAFILKLCQPDDQSYDQHLKLQKERAELSRKRVEDIARKRADELKRLNDIGVITDCALIKGMKLPQLKDQFRQHKHVRQDPELANVTQSSLKNKQAWLDAILAAVERMGPDQSSQDNIAGSSNASSGGVEVFSRVR</sequence>
<gene>
    <name evidence="2" type="ORF">BT96DRAFT_1071670</name>
</gene>
<name>A0A6A4GTG5_9AGAR</name>
<dbReference type="AlphaFoldDB" id="A0A6A4GTG5"/>
<protein>
    <submittedName>
        <fullName evidence="2">Uncharacterized protein</fullName>
    </submittedName>
</protein>
<dbReference type="Proteomes" id="UP000799118">
    <property type="component" value="Unassembled WGS sequence"/>
</dbReference>
<keyword evidence="3" id="KW-1185">Reference proteome</keyword>
<reference evidence="2" key="1">
    <citation type="journal article" date="2019" name="Environ. Microbiol.">
        <title>Fungal ecological strategies reflected in gene transcription - a case study of two litter decomposers.</title>
        <authorList>
            <person name="Barbi F."/>
            <person name="Kohler A."/>
            <person name="Barry K."/>
            <person name="Baskaran P."/>
            <person name="Daum C."/>
            <person name="Fauchery L."/>
            <person name="Ihrmark K."/>
            <person name="Kuo A."/>
            <person name="LaButti K."/>
            <person name="Lipzen A."/>
            <person name="Morin E."/>
            <person name="Grigoriev I.V."/>
            <person name="Henrissat B."/>
            <person name="Lindahl B."/>
            <person name="Martin F."/>
        </authorList>
    </citation>
    <scope>NUCLEOTIDE SEQUENCE</scope>
    <source>
        <strain evidence="2">JB14</strain>
    </source>
</reference>
<dbReference type="EMBL" id="ML769714">
    <property type="protein sequence ID" value="KAE9389051.1"/>
    <property type="molecule type" value="Genomic_DNA"/>
</dbReference>
<proteinExistence type="predicted"/>
<accession>A0A6A4GTG5</accession>
<feature type="region of interest" description="Disordered" evidence="1">
    <location>
        <begin position="398"/>
        <end position="423"/>
    </location>
</feature>
<evidence type="ECO:0000256" key="1">
    <source>
        <dbReference type="SAM" id="MobiDB-lite"/>
    </source>
</evidence>
<organism evidence="2 3">
    <name type="scientific">Gymnopus androsaceus JB14</name>
    <dbReference type="NCBI Taxonomy" id="1447944"/>
    <lineage>
        <taxon>Eukaryota</taxon>
        <taxon>Fungi</taxon>
        <taxon>Dikarya</taxon>
        <taxon>Basidiomycota</taxon>
        <taxon>Agaricomycotina</taxon>
        <taxon>Agaricomycetes</taxon>
        <taxon>Agaricomycetidae</taxon>
        <taxon>Agaricales</taxon>
        <taxon>Marasmiineae</taxon>
        <taxon>Omphalotaceae</taxon>
        <taxon>Gymnopus</taxon>
    </lineage>
</organism>
<dbReference type="OrthoDB" id="3043234at2759"/>